<evidence type="ECO:0000256" key="1">
    <source>
        <dbReference type="SAM" id="MobiDB-lite"/>
    </source>
</evidence>
<sequence>MTTRTVLSPVTGAAADPVSVPDDDGAADDPAVPVDVPAEVGGVEVVDPASLLLEQAFSTRTAAVAIATAADTLVRR</sequence>
<proteinExistence type="predicted"/>
<gene>
    <name evidence="2" type="ORF">GIS00_00205</name>
</gene>
<dbReference type="Proteomes" id="UP000460221">
    <property type="component" value="Unassembled WGS sequence"/>
</dbReference>
<keyword evidence="3" id="KW-1185">Reference proteome</keyword>
<dbReference type="RefSeq" id="WP_154766441.1">
    <property type="nucleotide sequence ID" value="NZ_WLYK01000001.1"/>
</dbReference>
<organism evidence="2 3">
    <name type="scientific">Nakamurella alba</name>
    <dbReference type="NCBI Taxonomy" id="2665158"/>
    <lineage>
        <taxon>Bacteria</taxon>
        <taxon>Bacillati</taxon>
        <taxon>Actinomycetota</taxon>
        <taxon>Actinomycetes</taxon>
        <taxon>Nakamurellales</taxon>
        <taxon>Nakamurellaceae</taxon>
        <taxon>Nakamurella</taxon>
    </lineage>
</organism>
<comment type="caution">
    <text evidence="2">The sequence shown here is derived from an EMBL/GenBank/DDBJ whole genome shotgun (WGS) entry which is preliminary data.</text>
</comment>
<protein>
    <submittedName>
        <fullName evidence="2">Uncharacterized protein</fullName>
    </submittedName>
</protein>
<dbReference type="AlphaFoldDB" id="A0A7K1FGE0"/>
<accession>A0A7K1FGE0</accession>
<feature type="region of interest" description="Disordered" evidence="1">
    <location>
        <begin position="1"/>
        <end position="27"/>
    </location>
</feature>
<reference evidence="2 3" key="1">
    <citation type="submission" date="2019-11" db="EMBL/GenBank/DDBJ databases">
        <authorList>
            <person name="Jiang L.-Q."/>
        </authorList>
    </citation>
    <scope>NUCLEOTIDE SEQUENCE [LARGE SCALE GENOMIC DNA]</scope>
    <source>
        <strain evidence="2 3">YIM 132087</strain>
    </source>
</reference>
<evidence type="ECO:0000313" key="2">
    <source>
        <dbReference type="EMBL" id="MTD12363.1"/>
    </source>
</evidence>
<dbReference type="EMBL" id="WLYK01000001">
    <property type="protein sequence ID" value="MTD12363.1"/>
    <property type="molecule type" value="Genomic_DNA"/>
</dbReference>
<evidence type="ECO:0000313" key="3">
    <source>
        <dbReference type="Proteomes" id="UP000460221"/>
    </source>
</evidence>
<name>A0A7K1FGE0_9ACTN</name>